<sequence>MSSDLLPGPGVEWRITPLPNGGHTRTVTTISPAGGYHRTVTTFLPKRRGGGGYTTVVAAVEAINVPAAGLKRQKHGDDDDAVSGHAKRRRRRRRRGTGDKSTTDEQQAAATAAAQAACAICLEVFQDGDDLAVMPCAHRFHEGCLIEWLALSLRCPCCRHALPSDGDGEGKGVAPHAVSSLAAGATGGFQDRTRRAATTRSRRARQANSRL</sequence>
<keyword evidence="1" id="KW-0479">Metal-binding</keyword>
<feature type="region of interest" description="Disordered" evidence="2">
    <location>
        <begin position="70"/>
        <end position="108"/>
    </location>
</feature>
<dbReference type="InterPro" id="IPR013083">
    <property type="entry name" value="Znf_RING/FYVE/PHD"/>
</dbReference>
<accession>A0A1Z5RGR2</accession>
<evidence type="ECO:0000313" key="4">
    <source>
        <dbReference type="EMBL" id="OQU82877.1"/>
    </source>
</evidence>
<dbReference type="PANTHER" id="PTHR22765:SF272">
    <property type="entry name" value="E3 UBIQUITIN-PROTEIN LIGASE PRAJA-2"/>
    <property type="match status" value="1"/>
</dbReference>
<dbReference type="Pfam" id="PF13639">
    <property type="entry name" value="zf-RING_2"/>
    <property type="match status" value="1"/>
</dbReference>
<dbReference type="InParanoid" id="A0A1Z5RGR2"/>
<feature type="region of interest" description="Disordered" evidence="2">
    <location>
        <begin position="183"/>
        <end position="211"/>
    </location>
</feature>
<dbReference type="Gene3D" id="3.30.40.10">
    <property type="entry name" value="Zinc/RING finger domain, C3HC4 (zinc finger)"/>
    <property type="match status" value="1"/>
</dbReference>
<evidence type="ECO:0000256" key="1">
    <source>
        <dbReference type="PROSITE-ProRule" id="PRU00175"/>
    </source>
</evidence>
<feature type="compositionally biased region" description="Basic residues" evidence="2">
    <location>
        <begin position="195"/>
        <end position="205"/>
    </location>
</feature>
<dbReference type="AlphaFoldDB" id="A0A1Z5RGR2"/>
<dbReference type="PANTHER" id="PTHR22765">
    <property type="entry name" value="RING FINGER AND PROTEASE ASSOCIATED DOMAIN-CONTAINING"/>
    <property type="match status" value="1"/>
</dbReference>
<dbReference type="OrthoDB" id="21204at2759"/>
<dbReference type="CDD" id="cd16454">
    <property type="entry name" value="RING-H2_PA-TM-RING"/>
    <property type="match status" value="1"/>
</dbReference>
<evidence type="ECO:0000259" key="3">
    <source>
        <dbReference type="PROSITE" id="PS50089"/>
    </source>
</evidence>
<dbReference type="GO" id="GO:0016567">
    <property type="term" value="P:protein ubiquitination"/>
    <property type="evidence" value="ECO:0000318"/>
    <property type="project" value="GO_Central"/>
</dbReference>
<dbReference type="Proteomes" id="UP000000768">
    <property type="component" value="Chromosome 5"/>
</dbReference>
<dbReference type="GO" id="GO:0008270">
    <property type="term" value="F:zinc ion binding"/>
    <property type="evidence" value="ECO:0007669"/>
    <property type="project" value="UniProtKB-KW"/>
</dbReference>
<dbReference type="eggNOG" id="KOG0800">
    <property type="taxonomic scope" value="Eukaryota"/>
</dbReference>
<dbReference type="InterPro" id="IPR001841">
    <property type="entry name" value="Znf_RING"/>
</dbReference>
<dbReference type="EMBL" id="CM000764">
    <property type="protein sequence ID" value="OQU82877.1"/>
    <property type="molecule type" value="Genomic_DNA"/>
</dbReference>
<dbReference type="GO" id="GO:0005737">
    <property type="term" value="C:cytoplasm"/>
    <property type="evidence" value="ECO:0000318"/>
    <property type="project" value="GO_Central"/>
</dbReference>
<dbReference type="Gramene" id="OQU82877">
    <property type="protein sequence ID" value="OQU82877"/>
    <property type="gene ID" value="SORBI_3005G035850"/>
</dbReference>
<name>A0A1Z5RGR2_SORBI</name>
<dbReference type="GO" id="GO:0061630">
    <property type="term" value="F:ubiquitin protein ligase activity"/>
    <property type="evidence" value="ECO:0000318"/>
    <property type="project" value="GO_Central"/>
</dbReference>
<keyword evidence="1" id="KW-0863">Zinc-finger</keyword>
<dbReference type="SMART" id="SM00184">
    <property type="entry name" value="RING"/>
    <property type="match status" value="1"/>
</dbReference>
<protein>
    <recommendedName>
        <fullName evidence="3">RING-type domain-containing protein</fullName>
    </recommendedName>
</protein>
<dbReference type="OMA" id="NGGHTRT"/>
<evidence type="ECO:0000313" key="5">
    <source>
        <dbReference type="Proteomes" id="UP000000768"/>
    </source>
</evidence>
<organism evidence="4 5">
    <name type="scientific">Sorghum bicolor</name>
    <name type="common">Sorghum</name>
    <name type="synonym">Sorghum vulgare</name>
    <dbReference type="NCBI Taxonomy" id="4558"/>
    <lineage>
        <taxon>Eukaryota</taxon>
        <taxon>Viridiplantae</taxon>
        <taxon>Streptophyta</taxon>
        <taxon>Embryophyta</taxon>
        <taxon>Tracheophyta</taxon>
        <taxon>Spermatophyta</taxon>
        <taxon>Magnoliopsida</taxon>
        <taxon>Liliopsida</taxon>
        <taxon>Poales</taxon>
        <taxon>Poaceae</taxon>
        <taxon>PACMAD clade</taxon>
        <taxon>Panicoideae</taxon>
        <taxon>Andropogonodae</taxon>
        <taxon>Andropogoneae</taxon>
        <taxon>Sorghinae</taxon>
        <taxon>Sorghum</taxon>
    </lineage>
</organism>
<keyword evidence="5" id="KW-1185">Reference proteome</keyword>
<dbReference type="InterPro" id="IPR051826">
    <property type="entry name" value="E3_ubiquitin-ligase_domain"/>
</dbReference>
<proteinExistence type="predicted"/>
<gene>
    <name evidence="4" type="ORF">SORBI_3005G035850</name>
</gene>
<feature type="compositionally biased region" description="Basic residues" evidence="2">
    <location>
        <begin position="85"/>
        <end position="95"/>
    </location>
</feature>
<dbReference type="SUPFAM" id="SSF57850">
    <property type="entry name" value="RING/U-box"/>
    <property type="match status" value="1"/>
</dbReference>
<keyword evidence="1" id="KW-0862">Zinc</keyword>
<evidence type="ECO:0000256" key="2">
    <source>
        <dbReference type="SAM" id="MobiDB-lite"/>
    </source>
</evidence>
<reference evidence="4 5" key="1">
    <citation type="journal article" date="2009" name="Nature">
        <title>The Sorghum bicolor genome and the diversification of grasses.</title>
        <authorList>
            <person name="Paterson A.H."/>
            <person name="Bowers J.E."/>
            <person name="Bruggmann R."/>
            <person name="Dubchak I."/>
            <person name="Grimwood J."/>
            <person name="Gundlach H."/>
            <person name="Haberer G."/>
            <person name="Hellsten U."/>
            <person name="Mitros T."/>
            <person name="Poliakov A."/>
            <person name="Schmutz J."/>
            <person name="Spannagl M."/>
            <person name="Tang H."/>
            <person name="Wang X."/>
            <person name="Wicker T."/>
            <person name="Bharti A.K."/>
            <person name="Chapman J."/>
            <person name="Feltus F.A."/>
            <person name="Gowik U."/>
            <person name="Grigoriev I.V."/>
            <person name="Lyons E."/>
            <person name="Maher C.A."/>
            <person name="Martis M."/>
            <person name="Narechania A."/>
            <person name="Otillar R.P."/>
            <person name="Penning B.W."/>
            <person name="Salamov A.A."/>
            <person name="Wang Y."/>
            <person name="Zhang L."/>
            <person name="Carpita N.C."/>
            <person name="Freeling M."/>
            <person name="Gingle A.R."/>
            <person name="Hash C.T."/>
            <person name="Keller B."/>
            <person name="Klein P."/>
            <person name="Kresovich S."/>
            <person name="McCann M.C."/>
            <person name="Ming R."/>
            <person name="Peterson D.G."/>
            <person name="Mehboob-ur-Rahman"/>
            <person name="Ware D."/>
            <person name="Westhoff P."/>
            <person name="Mayer K.F."/>
            <person name="Messing J."/>
            <person name="Rokhsar D.S."/>
        </authorList>
    </citation>
    <scope>NUCLEOTIDE SEQUENCE [LARGE SCALE GENOMIC DNA]</scope>
    <source>
        <strain evidence="5">cv. BTx623</strain>
    </source>
</reference>
<dbReference type="PROSITE" id="PS50089">
    <property type="entry name" value="ZF_RING_2"/>
    <property type="match status" value="1"/>
</dbReference>
<reference evidence="5" key="2">
    <citation type="journal article" date="2018" name="Plant J.">
        <title>The Sorghum bicolor reference genome: improved assembly, gene annotations, a transcriptome atlas, and signatures of genome organization.</title>
        <authorList>
            <person name="McCormick R.F."/>
            <person name="Truong S.K."/>
            <person name="Sreedasyam A."/>
            <person name="Jenkins J."/>
            <person name="Shu S."/>
            <person name="Sims D."/>
            <person name="Kennedy M."/>
            <person name="Amirebrahimi M."/>
            <person name="Weers B.D."/>
            <person name="McKinley B."/>
            <person name="Mattison A."/>
            <person name="Morishige D.T."/>
            <person name="Grimwood J."/>
            <person name="Schmutz J."/>
            <person name="Mullet J.E."/>
        </authorList>
    </citation>
    <scope>NUCLEOTIDE SEQUENCE [LARGE SCALE GENOMIC DNA]</scope>
    <source>
        <strain evidence="5">cv. BTx623</strain>
    </source>
</reference>
<feature type="domain" description="RING-type" evidence="3">
    <location>
        <begin position="118"/>
        <end position="159"/>
    </location>
</feature>